<proteinExistence type="predicted"/>
<dbReference type="RefSeq" id="WP_132119821.1">
    <property type="nucleotide sequence ID" value="NZ_SMJU01000010.1"/>
</dbReference>
<keyword evidence="2" id="KW-1185">Reference proteome</keyword>
<organism evidence="1 2">
    <name type="scientific">Arundinibacter roseus</name>
    <dbReference type="NCBI Taxonomy" id="2070510"/>
    <lineage>
        <taxon>Bacteria</taxon>
        <taxon>Pseudomonadati</taxon>
        <taxon>Bacteroidota</taxon>
        <taxon>Cytophagia</taxon>
        <taxon>Cytophagales</taxon>
        <taxon>Spirosomataceae</taxon>
        <taxon>Arundinibacter</taxon>
    </lineage>
</organism>
<accession>A0A4R4KA74</accession>
<comment type="caution">
    <text evidence="1">The sequence shown here is derived from an EMBL/GenBank/DDBJ whole genome shotgun (WGS) entry which is preliminary data.</text>
</comment>
<dbReference type="OrthoDB" id="655382at2"/>
<name>A0A4R4KA74_9BACT</name>
<gene>
    <name evidence="1" type="ORF">EZE20_16935</name>
</gene>
<dbReference type="AlphaFoldDB" id="A0A4R4KA74"/>
<evidence type="ECO:0000313" key="1">
    <source>
        <dbReference type="EMBL" id="TDB63446.1"/>
    </source>
</evidence>
<sequence>MRLVFIGLALAATVGLPGFGQQRVSPSDPVPSGRVYAQALYDSAVVETQHLYNGPQYFIYASREKEHQFLGSREWQMGSVRYDGQQFDSIPILFDIALDQVVINYVKGFGQVRLQNEKIDYFTLPGHRFVRVVAGQDSFPGLRSTGFYDVVYGGPTRLLVRRIKERQERIEETRVLAEFPYKEFFYVYHQNSFHIIRSKKALLTLLGDQKKALKKFSRENHLKFKKNREAALLATVAHYDQLTRL</sequence>
<reference evidence="1 2" key="1">
    <citation type="submission" date="2019-02" db="EMBL/GenBank/DDBJ databases">
        <title>Arundinibacter roseus gen. nov., sp. nov., a new member of the family Cytophagaceae.</title>
        <authorList>
            <person name="Szuroczki S."/>
            <person name="Khayer B."/>
            <person name="Sproer C."/>
            <person name="Toumi M."/>
            <person name="Szabo A."/>
            <person name="Felfoldi T."/>
            <person name="Schumann P."/>
            <person name="Toth E."/>
        </authorList>
    </citation>
    <scope>NUCLEOTIDE SEQUENCE [LARGE SCALE GENOMIC DNA]</scope>
    <source>
        <strain evidence="1 2">DMA-k-7a</strain>
    </source>
</reference>
<protein>
    <submittedName>
        <fullName evidence="1">Uncharacterized protein</fullName>
    </submittedName>
</protein>
<dbReference type="EMBL" id="SMJU01000010">
    <property type="protein sequence ID" value="TDB63446.1"/>
    <property type="molecule type" value="Genomic_DNA"/>
</dbReference>
<evidence type="ECO:0000313" key="2">
    <source>
        <dbReference type="Proteomes" id="UP000295706"/>
    </source>
</evidence>
<dbReference type="Proteomes" id="UP000295706">
    <property type="component" value="Unassembled WGS sequence"/>
</dbReference>